<proteinExistence type="predicted"/>
<gene>
    <name evidence="1" type="ORF">ACFFU1_15650</name>
</gene>
<evidence type="ECO:0000313" key="1">
    <source>
        <dbReference type="EMBL" id="MFB9106340.1"/>
    </source>
</evidence>
<sequence length="137" mass="16456">MRFQDSDYYKILTYKRIEKPFDTYYLCDKFYISDINRGINFSWIHAQTMIDIILNFYGEQAKLGFITNRVNNYSVDPQNWVKAQKEHNFMTINAIVTYSEPSYKVSTLEKHFIKNTLKRCFSLEEAIKWVQNHDALK</sequence>
<protein>
    <recommendedName>
        <fullName evidence="3">STAS/SEC14 domain-containing protein</fullName>
    </recommendedName>
</protein>
<reference evidence="1 2" key="1">
    <citation type="submission" date="2024-09" db="EMBL/GenBank/DDBJ databases">
        <authorList>
            <person name="Sun Q."/>
            <person name="Mori K."/>
        </authorList>
    </citation>
    <scope>NUCLEOTIDE SEQUENCE [LARGE SCALE GENOMIC DNA]</scope>
    <source>
        <strain evidence="1 2">CECT 8300</strain>
    </source>
</reference>
<accession>A0ABV5H4V0</accession>
<organism evidence="1 2">
    <name type="scientific">Algibacter miyuki</name>
    <dbReference type="NCBI Taxonomy" id="1306933"/>
    <lineage>
        <taxon>Bacteria</taxon>
        <taxon>Pseudomonadati</taxon>
        <taxon>Bacteroidota</taxon>
        <taxon>Flavobacteriia</taxon>
        <taxon>Flavobacteriales</taxon>
        <taxon>Flavobacteriaceae</taxon>
        <taxon>Algibacter</taxon>
    </lineage>
</organism>
<name>A0ABV5H4V0_9FLAO</name>
<dbReference type="EMBL" id="JBHMFA010000017">
    <property type="protein sequence ID" value="MFB9106340.1"/>
    <property type="molecule type" value="Genomic_DNA"/>
</dbReference>
<evidence type="ECO:0000313" key="2">
    <source>
        <dbReference type="Proteomes" id="UP001589590"/>
    </source>
</evidence>
<dbReference type="RefSeq" id="WP_290270191.1">
    <property type="nucleotide sequence ID" value="NZ_JAUFQP010000010.1"/>
</dbReference>
<evidence type="ECO:0008006" key="3">
    <source>
        <dbReference type="Google" id="ProtNLM"/>
    </source>
</evidence>
<dbReference type="Proteomes" id="UP001589590">
    <property type="component" value="Unassembled WGS sequence"/>
</dbReference>
<keyword evidence="2" id="KW-1185">Reference proteome</keyword>
<comment type="caution">
    <text evidence="1">The sequence shown here is derived from an EMBL/GenBank/DDBJ whole genome shotgun (WGS) entry which is preliminary data.</text>
</comment>